<evidence type="ECO:0000313" key="2">
    <source>
        <dbReference type="EMBL" id="GAA0689492.1"/>
    </source>
</evidence>
<dbReference type="RefSeq" id="WP_343804512.1">
    <property type="nucleotide sequence ID" value="NZ_BAAAET010000002.1"/>
</dbReference>
<accession>A0ABN1I599</accession>
<dbReference type="Pfam" id="PF13116">
    <property type="entry name" value="YhdP"/>
    <property type="match status" value="1"/>
</dbReference>
<feature type="domain" description="YhdP central" evidence="1">
    <location>
        <begin position="3"/>
        <end position="831"/>
    </location>
</feature>
<dbReference type="PANTHER" id="PTHR38690">
    <property type="entry name" value="PROTEASE-RELATED"/>
    <property type="match status" value="1"/>
</dbReference>
<comment type="caution">
    <text evidence="2">The sequence shown here is derived from an EMBL/GenBank/DDBJ whole genome shotgun (WGS) entry which is preliminary data.</text>
</comment>
<dbReference type="EMBL" id="BAAAET010000002">
    <property type="protein sequence ID" value="GAA0689492.1"/>
    <property type="molecule type" value="Genomic_DNA"/>
</dbReference>
<evidence type="ECO:0000313" key="3">
    <source>
        <dbReference type="Proteomes" id="UP001499915"/>
    </source>
</evidence>
<proteinExistence type="predicted"/>
<dbReference type="InterPro" id="IPR011836">
    <property type="entry name" value="YhdP"/>
</dbReference>
<keyword evidence="3" id="KW-1185">Reference proteome</keyword>
<organism evidence="2 3">
    <name type="scientific">Marinobacterium maritimum</name>
    <dbReference type="NCBI Taxonomy" id="500162"/>
    <lineage>
        <taxon>Bacteria</taxon>
        <taxon>Pseudomonadati</taxon>
        <taxon>Pseudomonadota</taxon>
        <taxon>Gammaproteobacteria</taxon>
        <taxon>Oceanospirillales</taxon>
        <taxon>Oceanospirillaceae</taxon>
        <taxon>Marinobacterium</taxon>
    </lineage>
</organism>
<dbReference type="PANTHER" id="PTHR38690:SF1">
    <property type="entry name" value="PROTEASE"/>
    <property type="match status" value="1"/>
</dbReference>
<dbReference type="InterPro" id="IPR025263">
    <property type="entry name" value="YhdP_central"/>
</dbReference>
<evidence type="ECO:0000259" key="1">
    <source>
        <dbReference type="Pfam" id="PF13116"/>
    </source>
</evidence>
<reference evidence="2 3" key="1">
    <citation type="journal article" date="2019" name="Int. J. Syst. Evol. Microbiol.">
        <title>The Global Catalogue of Microorganisms (GCM) 10K type strain sequencing project: providing services to taxonomists for standard genome sequencing and annotation.</title>
        <authorList>
            <consortium name="The Broad Institute Genomics Platform"/>
            <consortium name="The Broad Institute Genome Sequencing Center for Infectious Disease"/>
            <person name="Wu L."/>
            <person name="Ma J."/>
        </authorList>
    </citation>
    <scope>NUCLEOTIDE SEQUENCE [LARGE SCALE GENOMIC DNA]</scope>
    <source>
        <strain evidence="2 3">JCM 15134</strain>
    </source>
</reference>
<protein>
    <recommendedName>
        <fullName evidence="1">YhdP central domain-containing protein</fullName>
    </recommendedName>
</protein>
<sequence>MRRHLSRAWWLAVVLLLLLALLLTAARLGLQSIDRWRPEIQALLSDSLGVPVEIGRLQGQWNYALPVLTAENIRIHTRSTEGIEGHLALQQLTLELDPFASLLSRVPIFHRFEARGAAIRWNQRGGAWLHRPGAAPGAATEGVKLPVWERLVAVLLQQPYAVIRDVELTLVPEQGQSLVITPADLELENARREHRLSGLFRMPLLGDTAEMKFIVEAESVQLRALDARYRLYLELNHLGPELFQLFGQELGVEQLNLSTRIWSEFDQRRLQGAQAQVELGQLSLVQAGIPYPRSGRLNASLQPRGDDYQLQLSQLQLVHEEGQFELPLAMVQAPLSLQPEHLQAGIAELDLQALSSWLQQAPGMPEKAAQLLAALQPEGMLQQVSLQKPEGSGWLDLQLTADVEQAGVAAWHGAPALQGVSGRLEAGLKQGRIDLVSDAFGMQFPELFPDLWRYPEAQGRISWALDERGVHVASERLQLKDQHVQASGRFSIDLPFDRSRQSELVLLIGMTDSDGSQASIYTPAKEVGPGLHRWLEQSLQGGRLRQGGLLLRTGTRNNDTPRAPVVQLFFDVAEGQLAYQPGWPAVEDADLFVLVRDAGVAININRARLLNSDIPSGWAYLPPGERQLQVEAELVGPVGDLDQVLKETPLADVLGPSVQDWSLGAGKAQSRLGLSVPLQDRSPPGVDLTVRLQDTRLEGQGGNLSVTGIKGTLRYNSRTGLSADELQGRFLDQPVSASITTGQNRYRIELQGRSDMARLQQWLQMPALALTEGTAPWQAQLEVCAEASCPRLEIRSGLEGVALELPGILAKSADQRAPLTLALKLAPEVAVESLALQLPADGIAPLNVTASAAAEAPLRFKLEHPQLSGEVVSATSEQPLLLNLTHLQLDALMPAQKAADSAAPARPSVADHFSGQLPATRVRIKDLWFAQKPLGEWKFALQPEPGRLRIRELEAYPEQMVVRGEADWVQGEESNTAVTLKLAGEDLGRLLKSWGHGRVMETKQVEAMLQLQWPDAPWQFDLAQLDGEFQFSTAETRLIETADSTNILRIFGILNFNSIARRLRLDFSDLLKKGVSFDSISGHYRIENGVATTLEPLRMEGPSANMTLTGRVDLAAEQLDNTVEVTLPITSNAPLAAILLGAPQVAGAVFVIDKLIGDKLERFSTLKYRLTGHWDDPQMELQAGGSEG</sequence>
<dbReference type="Proteomes" id="UP001499915">
    <property type="component" value="Unassembled WGS sequence"/>
</dbReference>
<name>A0ABN1I599_9GAMM</name>
<gene>
    <name evidence="2" type="ORF">GCM10009104_14970</name>
</gene>